<dbReference type="RefSeq" id="WP_052618963.1">
    <property type="nucleotide sequence ID" value="NZ_CSWP01000009.1"/>
</dbReference>
<reference evidence="1 2" key="1">
    <citation type="submission" date="2015-03" db="EMBL/GenBank/DDBJ databases">
        <authorList>
            <person name="Murphy D."/>
        </authorList>
    </citation>
    <scope>NUCLEOTIDE SEQUENCE [LARGE SCALE GENOMIC DNA]</scope>
    <source>
        <strain evidence="1 2">PAP088</strain>
    </source>
</reference>
<evidence type="ECO:0000313" key="2">
    <source>
        <dbReference type="Proteomes" id="UP000045782"/>
    </source>
</evidence>
<dbReference type="AlphaFoldDB" id="A0A0U0ZSK5"/>
<organism evidence="1 2">
    <name type="scientific">Mycobacteroides abscessus</name>
    <dbReference type="NCBI Taxonomy" id="36809"/>
    <lineage>
        <taxon>Bacteria</taxon>
        <taxon>Bacillati</taxon>
        <taxon>Actinomycetota</taxon>
        <taxon>Actinomycetes</taxon>
        <taxon>Mycobacteriales</taxon>
        <taxon>Mycobacteriaceae</taxon>
        <taxon>Mycobacteroides</taxon>
    </lineage>
</organism>
<evidence type="ECO:0000313" key="1">
    <source>
        <dbReference type="EMBL" id="CPV65998.1"/>
    </source>
</evidence>
<accession>A0A0U0ZSK5</accession>
<protein>
    <recommendedName>
        <fullName evidence="3">DUF4417 domain-containing protein</fullName>
    </recommendedName>
</protein>
<sequence length="357" mass="40014">MRIPLPVLTPARGCDCRVCPFFIDNPDAAEPICSGSNSDCSYCGCARTADQATPNCGQCSVRCGSRTDIRAWMADAGGTLAFDDITLDGLTWPQELPRFIPQIDTANTPELDGQLNWDAYALGLRRVFSPKSWEVLPGFTNITARKALKLNDQQRAVLVGYGEDPLVEAFWTRRHTVYPLLAEHQWDLVLSPNFSMYGNQPRTEHLLNFRRNLLVAEEMLAAGINAAPNLYWFRIEDLQRYGRWFDDVAPPAVAINLQTFRTDPDWTQMALPGLHWLAAELPADTKIVVVGVSRESRIQELLDLYGPRLTLISQNPIQYARHGAIMGPNGREDIHADAATAFAATVRWYASLFQQYN</sequence>
<name>A0A0U0ZSK5_9MYCO</name>
<dbReference type="Proteomes" id="UP000045782">
    <property type="component" value="Unassembled WGS sequence"/>
</dbReference>
<dbReference type="EMBL" id="CSWP01000009">
    <property type="protein sequence ID" value="CPV65998.1"/>
    <property type="molecule type" value="Genomic_DNA"/>
</dbReference>
<evidence type="ECO:0008006" key="3">
    <source>
        <dbReference type="Google" id="ProtNLM"/>
    </source>
</evidence>
<proteinExistence type="predicted"/>
<gene>
    <name evidence="1" type="ORF">ERS075579_03921</name>
</gene>